<keyword evidence="2" id="KW-0479">Metal-binding</keyword>
<evidence type="ECO:0000256" key="1">
    <source>
        <dbReference type="ARBA" id="ARBA00001968"/>
    </source>
</evidence>
<keyword evidence="5" id="KW-1185">Reference proteome</keyword>
<feature type="domain" description="DDE Tnp4" evidence="3">
    <location>
        <begin position="2"/>
        <end position="75"/>
    </location>
</feature>
<dbReference type="RefSeq" id="XP_007931959.1">
    <property type="nucleotide sequence ID" value="XM_007933768.1"/>
</dbReference>
<dbReference type="Pfam" id="PF13359">
    <property type="entry name" value="DDE_Tnp_4"/>
    <property type="match status" value="1"/>
</dbReference>
<feature type="non-terminal residue" evidence="4">
    <location>
        <position position="1"/>
    </location>
</feature>
<comment type="cofactor">
    <cofactor evidence="1">
        <name>a divalent metal cation</name>
        <dbReference type="ChEBI" id="CHEBI:60240"/>
    </cofactor>
</comment>
<dbReference type="EMBL" id="KB446565">
    <property type="protein sequence ID" value="EME77529.1"/>
    <property type="molecule type" value="Genomic_DNA"/>
</dbReference>
<dbReference type="GeneID" id="19330458"/>
<organism evidence="4 5">
    <name type="scientific">Pseudocercospora fijiensis (strain CIRAD86)</name>
    <name type="common">Black leaf streak disease fungus</name>
    <name type="synonym">Mycosphaerella fijiensis</name>
    <dbReference type="NCBI Taxonomy" id="383855"/>
    <lineage>
        <taxon>Eukaryota</taxon>
        <taxon>Fungi</taxon>
        <taxon>Dikarya</taxon>
        <taxon>Ascomycota</taxon>
        <taxon>Pezizomycotina</taxon>
        <taxon>Dothideomycetes</taxon>
        <taxon>Dothideomycetidae</taxon>
        <taxon>Mycosphaerellales</taxon>
        <taxon>Mycosphaerellaceae</taxon>
        <taxon>Pseudocercospora</taxon>
    </lineage>
</organism>
<dbReference type="AlphaFoldDB" id="M2ZEG6"/>
<dbReference type="GO" id="GO:0046872">
    <property type="term" value="F:metal ion binding"/>
    <property type="evidence" value="ECO:0007669"/>
    <property type="project" value="UniProtKB-KW"/>
</dbReference>
<reference evidence="4 5" key="1">
    <citation type="journal article" date="2012" name="PLoS Pathog.">
        <title>Diverse lifestyles and strategies of plant pathogenesis encoded in the genomes of eighteen Dothideomycetes fungi.</title>
        <authorList>
            <person name="Ohm R.A."/>
            <person name="Feau N."/>
            <person name="Henrissat B."/>
            <person name="Schoch C.L."/>
            <person name="Horwitz B.A."/>
            <person name="Barry K.W."/>
            <person name="Condon B.J."/>
            <person name="Copeland A.C."/>
            <person name="Dhillon B."/>
            <person name="Glaser F."/>
            <person name="Hesse C.N."/>
            <person name="Kosti I."/>
            <person name="LaButti K."/>
            <person name="Lindquist E.A."/>
            <person name="Lucas S."/>
            <person name="Salamov A.A."/>
            <person name="Bradshaw R.E."/>
            <person name="Ciuffetti L."/>
            <person name="Hamelin R.C."/>
            <person name="Kema G.H.J."/>
            <person name="Lawrence C."/>
            <person name="Scott J.A."/>
            <person name="Spatafora J.W."/>
            <person name="Turgeon B.G."/>
            <person name="de Wit P.J.G.M."/>
            <person name="Zhong S."/>
            <person name="Goodwin S.B."/>
            <person name="Grigoriev I.V."/>
        </authorList>
    </citation>
    <scope>NUCLEOTIDE SEQUENCE [LARGE SCALE GENOMIC DNA]</scope>
    <source>
        <strain evidence="4 5">CIRAD86</strain>
    </source>
</reference>
<sequence length="75" mass="9172">EGSTYDGRVLNNARSYYRFTAPEGRYYLVDTSYLNNALYLVLYRSIRHYLREQYLFNLRYTSLRNVVERTFRVIK</sequence>
<proteinExistence type="predicted"/>
<dbReference type="STRING" id="383855.M2ZEG6"/>
<dbReference type="eggNOG" id="KOG4585">
    <property type="taxonomic scope" value="Eukaryota"/>
</dbReference>
<evidence type="ECO:0000313" key="5">
    <source>
        <dbReference type="Proteomes" id="UP000016932"/>
    </source>
</evidence>
<dbReference type="OrthoDB" id="4954565at2759"/>
<feature type="non-terminal residue" evidence="4">
    <location>
        <position position="75"/>
    </location>
</feature>
<evidence type="ECO:0000313" key="4">
    <source>
        <dbReference type="EMBL" id="EME77529.1"/>
    </source>
</evidence>
<dbReference type="InterPro" id="IPR027806">
    <property type="entry name" value="HARBI1_dom"/>
</dbReference>
<dbReference type="VEuPathDB" id="FungiDB:MYCFIDRAFT_121798"/>
<evidence type="ECO:0000259" key="3">
    <source>
        <dbReference type="Pfam" id="PF13359"/>
    </source>
</evidence>
<dbReference type="KEGG" id="pfj:MYCFIDRAFT_121798"/>
<name>M2ZEG6_PSEFD</name>
<gene>
    <name evidence="4" type="ORF">MYCFIDRAFT_121798</name>
</gene>
<dbReference type="HOGENOM" id="CLU_178102_1_0_1"/>
<evidence type="ECO:0000256" key="2">
    <source>
        <dbReference type="ARBA" id="ARBA00022723"/>
    </source>
</evidence>
<dbReference type="Proteomes" id="UP000016932">
    <property type="component" value="Unassembled WGS sequence"/>
</dbReference>
<accession>M2ZEG6</accession>
<protein>
    <recommendedName>
        <fullName evidence="3">DDE Tnp4 domain-containing protein</fullName>
    </recommendedName>
</protein>